<protein>
    <submittedName>
        <fullName evidence="2">DUF4239 domain-containing protein</fullName>
    </submittedName>
</protein>
<proteinExistence type="predicted"/>
<reference evidence="2 3" key="1">
    <citation type="submission" date="2022-09" db="EMBL/GenBank/DDBJ databases">
        <authorList>
            <person name="Giprobiosintez L."/>
        </authorList>
    </citation>
    <scope>NUCLEOTIDE SEQUENCE [LARGE SCALE GENOMIC DNA]</scope>
    <source>
        <strain evidence="3">VKPM-B-12549 (GBS-15)</strain>
    </source>
</reference>
<feature type="transmembrane region" description="Helical" evidence="1">
    <location>
        <begin position="17"/>
        <end position="37"/>
    </location>
</feature>
<feature type="transmembrane region" description="Helical" evidence="1">
    <location>
        <begin position="195"/>
        <end position="216"/>
    </location>
</feature>
<dbReference type="EMBL" id="CP104311">
    <property type="protein sequence ID" value="WWF02125.1"/>
    <property type="molecule type" value="Genomic_DNA"/>
</dbReference>
<accession>A0ABZ2F6T5</accession>
<dbReference type="Pfam" id="PF14023">
    <property type="entry name" value="Bestrophin-like"/>
    <property type="match status" value="1"/>
</dbReference>
<dbReference type="RefSeq" id="WP_255527225.1">
    <property type="nucleotide sequence ID" value="NZ_CP104311.1"/>
</dbReference>
<keyword evidence="1" id="KW-0472">Membrane</keyword>
<feature type="transmembrane region" description="Helical" evidence="1">
    <location>
        <begin position="223"/>
        <end position="243"/>
    </location>
</feature>
<name>A0ABZ2F6T5_METCP</name>
<organism evidence="2 3">
    <name type="scientific">Methylococcus capsulatus</name>
    <dbReference type="NCBI Taxonomy" id="414"/>
    <lineage>
        <taxon>Bacteria</taxon>
        <taxon>Pseudomonadati</taxon>
        <taxon>Pseudomonadota</taxon>
        <taxon>Gammaproteobacteria</taxon>
        <taxon>Methylococcales</taxon>
        <taxon>Methylococcaceae</taxon>
        <taxon>Methylococcus</taxon>
    </lineage>
</organism>
<evidence type="ECO:0000313" key="2">
    <source>
        <dbReference type="EMBL" id="WWF02125.1"/>
    </source>
</evidence>
<keyword evidence="1" id="KW-0812">Transmembrane</keyword>
<keyword evidence="3" id="KW-1185">Reference proteome</keyword>
<evidence type="ECO:0000313" key="3">
    <source>
        <dbReference type="Proteomes" id="UP001359308"/>
    </source>
</evidence>
<gene>
    <name evidence="2" type="ORF">N4J17_00415</name>
</gene>
<dbReference type="Proteomes" id="UP001359308">
    <property type="component" value="Chromosome"/>
</dbReference>
<keyword evidence="1" id="KW-1133">Transmembrane helix</keyword>
<sequence>MNWIYDLSYRIYDIPNWLFGLITISTFVLVAALGLIVSRRWTARIFRLSEGTNSTVNGFLAAVGVMYSLLAGLVAVGTWQNQEAATATASKEAELIFVLYRDVCAFPEPQRHELQDRLKQYLHFVIDVAFPAHRRGETANGGTRILSDFQGILTAYQPATANQQIMLSEAFTAFNKVVEARRMRINAVDAGIPSVFWTVIMAGAVFSIMLTYMFCLPSLKTHLFFTGIFSLFLGFVIFLIAALDNPFRGDIGVSPAVYVSALEGLKDLDPSGP</sequence>
<evidence type="ECO:0000256" key="1">
    <source>
        <dbReference type="SAM" id="Phobius"/>
    </source>
</evidence>
<feature type="transmembrane region" description="Helical" evidence="1">
    <location>
        <begin position="58"/>
        <end position="79"/>
    </location>
</feature>
<dbReference type="InterPro" id="IPR025333">
    <property type="entry name" value="DUF4239"/>
</dbReference>